<accession>A0A9X1RJE6</accession>
<proteinExistence type="predicted"/>
<gene>
    <name evidence="2" type="ORF">L6637_40875</name>
    <name evidence="1" type="ORF">L6654_42100</name>
</gene>
<sequence length="52" mass="5911">MAKVPPFHSIKPYSTNVYHDNDKCTEGNNIEWQYRLLAQPVGPVASHCIRLA</sequence>
<evidence type="ECO:0000313" key="4">
    <source>
        <dbReference type="Proteomes" id="UP001139054"/>
    </source>
</evidence>
<comment type="caution">
    <text evidence="1">The sequence shown here is derived from an EMBL/GenBank/DDBJ whole genome shotgun (WGS) entry which is preliminary data.</text>
</comment>
<dbReference type="AlphaFoldDB" id="A0A9X1RJE6"/>
<dbReference type="Proteomes" id="UP001139012">
    <property type="component" value="Unassembled WGS sequence"/>
</dbReference>
<organism evidence="1 4">
    <name type="scientific">Bradyrhizobium zhengyangense</name>
    <dbReference type="NCBI Taxonomy" id="2911009"/>
    <lineage>
        <taxon>Bacteria</taxon>
        <taxon>Pseudomonadati</taxon>
        <taxon>Pseudomonadota</taxon>
        <taxon>Alphaproteobacteria</taxon>
        <taxon>Hyphomicrobiales</taxon>
        <taxon>Nitrobacteraceae</taxon>
        <taxon>Bradyrhizobium</taxon>
    </lineage>
</organism>
<evidence type="ECO:0000313" key="3">
    <source>
        <dbReference type="Proteomes" id="UP001139012"/>
    </source>
</evidence>
<reference evidence="1" key="1">
    <citation type="submission" date="2022-01" db="EMBL/GenBank/DDBJ databases">
        <title>Genome sequnece data of strain Bradyrhizobium sp. nov.</title>
        <authorList>
            <person name="Zhang J."/>
        </authorList>
    </citation>
    <scope>NUCLEOTIDE SEQUENCE</scope>
    <source>
        <strain evidence="2">WYCCWR 12774</strain>
        <strain evidence="1">WYCCWR 13023</strain>
    </source>
</reference>
<evidence type="ECO:0000313" key="1">
    <source>
        <dbReference type="EMBL" id="MCG2633131.1"/>
    </source>
</evidence>
<dbReference type="RefSeq" id="WP_164934297.1">
    <property type="nucleotide sequence ID" value="NZ_JAKLTY010000068.1"/>
</dbReference>
<dbReference type="EMBL" id="JAKLUA010000040">
    <property type="protein sequence ID" value="MCG2673244.1"/>
    <property type="molecule type" value="Genomic_DNA"/>
</dbReference>
<dbReference type="Proteomes" id="UP001139054">
    <property type="component" value="Unassembled WGS sequence"/>
</dbReference>
<dbReference type="EMBL" id="JAKLTY010000068">
    <property type="protein sequence ID" value="MCG2633131.1"/>
    <property type="molecule type" value="Genomic_DNA"/>
</dbReference>
<keyword evidence="3" id="KW-1185">Reference proteome</keyword>
<evidence type="ECO:0000313" key="2">
    <source>
        <dbReference type="EMBL" id="MCG2673244.1"/>
    </source>
</evidence>
<protein>
    <submittedName>
        <fullName evidence="1">Uncharacterized protein</fullName>
    </submittedName>
</protein>
<name>A0A9X1RJE6_9BRAD</name>